<feature type="non-terminal residue" evidence="1">
    <location>
        <position position="1"/>
    </location>
</feature>
<reference evidence="1 2" key="1">
    <citation type="submission" date="2020-06" db="EMBL/GenBank/DDBJ databases">
        <title>Transcriptomic and genomic resources for Thalictrum thalictroides and T. hernandezii: Facilitating candidate gene discovery in an emerging model plant lineage.</title>
        <authorList>
            <person name="Arias T."/>
            <person name="Riano-Pachon D.M."/>
            <person name="Di Stilio V.S."/>
        </authorList>
    </citation>
    <scope>NUCLEOTIDE SEQUENCE [LARGE SCALE GENOMIC DNA]</scope>
    <source>
        <strain evidence="2">cv. WT478/WT964</strain>
        <tissue evidence="1">Leaves</tissue>
    </source>
</reference>
<comment type="caution">
    <text evidence="1">The sequence shown here is derived from an EMBL/GenBank/DDBJ whole genome shotgun (WGS) entry which is preliminary data.</text>
</comment>
<proteinExistence type="predicted"/>
<dbReference type="EMBL" id="JABWDY010020551">
    <property type="protein sequence ID" value="KAF5193058.1"/>
    <property type="molecule type" value="Genomic_DNA"/>
</dbReference>
<dbReference type="Proteomes" id="UP000554482">
    <property type="component" value="Unassembled WGS sequence"/>
</dbReference>
<dbReference type="AlphaFoldDB" id="A0A7J6W8B5"/>
<keyword evidence="2" id="KW-1185">Reference proteome</keyword>
<name>A0A7J6W8B5_THATH</name>
<evidence type="ECO:0000313" key="2">
    <source>
        <dbReference type="Proteomes" id="UP000554482"/>
    </source>
</evidence>
<protein>
    <submittedName>
        <fullName evidence="1">Uncharacterized protein</fullName>
    </submittedName>
</protein>
<gene>
    <name evidence="1" type="ORF">FRX31_017356</name>
</gene>
<sequence>KEGKKEMISFFLCRIFSGRAGASTIAWELVVWVNSIRLNEASSNGGKEEWVCGLLSLVQFSIRFESTSFLQERPRSGDLELVRMEKKNEETKPNTEMY</sequence>
<organism evidence="1 2">
    <name type="scientific">Thalictrum thalictroides</name>
    <name type="common">Rue-anemone</name>
    <name type="synonym">Anemone thalictroides</name>
    <dbReference type="NCBI Taxonomy" id="46969"/>
    <lineage>
        <taxon>Eukaryota</taxon>
        <taxon>Viridiplantae</taxon>
        <taxon>Streptophyta</taxon>
        <taxon>Embryophyta</taxon>
        <taxon>Tracheophyta</taxon>
        <taxon>Spermatophyta</taxon>
        <taxon>Magnoliopsida</taxon>
        <taxon>Ranunculales</taxon>
        <taxon>Ranunculaceae</taxon>
        <taxon>Thalictroideae</taxon>
        <taxon>Thalictrum</taxon>
    </lineage>
</organism>
<evidence type="ECO:0000313" key="1">
    <source>
        <dbReference type="EMBL" id="KAF5193058.1"/>
    </source>
</evidence>
<accession>A0A7J6W8B5</accession>